<evidence type="ECO:0000313" key="1">
    <source>
        <dbReference type="EMBL" id="RGS40362.1"/>
    </source>
</evidence>
<sequence>MSGEKGTERVLCTTSEEYAREREKEYMLWETCHSGDLNVLLEKTNLLLQKGDEHAREELMQLYLNEEIVKPYIGIDNRIIELRTIMEIYSLEVNAGEEYTILGRKNIAKEWTLEKIRSYIRELKFLLWRMEFADEAETEAGEKLIGFIKENSVSPVYLIQTIRTTAMETFDVMVNIVEIMIDSSMYRHAYWILRAMQEEKPQEESIQIMVQELGKYVTE</sequence>
<gene>
    <name evidence="1" type="ORF">DWX93_09590</name>
</gene>
<dbReference type="AlphaFoldDB" id="A0A395V628"/>
<evidence type="ECO:0000313" key="2">
    <source>
        <dbReference type="Proteomes" id="UP000266172"/>
    </source>
</evidence>
<comment type="caution">
    <text evidence="1">The sequence shown here is derived from an EMBL/GenBank/DDBJ whole genome shotgun (WGS) entry which is preliminary data.</text>
</comment>
<accession>A0A395V628</accession>
<protein>
    <submittedName>
        <fullName evidence="1">Uncharacterized protein</fullName>
    </submittedName>
</protein>
<name>A0A395V628_9FIRM</name>
<reference evidence="1 2" key="1">
    <citation type="submission" date="2018-08" db="EMBL/GenBank/DDBJ databases">
        <title>A genome reference for cultivated species of the human gut microbiota.</title>
        <authorList>
            <person name="Zou Y."/>
            <person name="Xue W."/>
            <person name="Luo G."/>
        </authorList>
    </citation>
    <scope>NUCLEOTIDE SEQUENCE [LARGE SCALE GENOMIC DNA]</scope>
    <source>
        <strain evidence="1 2">AF22-12AC</strain>
    </source>
</reference>
<dbReference type="EMBL" id="QRVL01000007">
    <property type="protein sequence ID" value="RGS40362.1"/>
    <property type="molecule type" value="Genomic_DNA"/>
</dbReference>
<proteinExistence type="predicted"/>
<dbReference type="Proteomes" id="UP000266172">
    <property type="component" value="Unassembled WGS sequence"/>
</dbReference>
<dbReference type="RefSeq" id="WP_118097461.1">
    <property type="nucleotide sequence ID" value="NZ_DBFVHP010000001.1"/>
</dbReference>
<organism evidence="1 2">
    <name type="scientific">Roseburia hominis</name>
    <dbReference type="NCBI Taxonomy" id="301301"/>
    <lineage>
        <taxon>Bacteria</taxon>
        <taxon>Bacillati</taxon>
        <taxon>Bacillota</taxon>
        <taxon>Clostridia</taxon>
        <taxon>Lachnospirales</taxon>
        <taxon>Lachnospiraceae</taxon>
        <taxon>Roseburia</taxon>
    </lineage>
</organism>